<dbReference type="Pfam" id="PF00990">
    <property type="entry name" value="GGDEF"/>
    <property type="match status" value="1"/>
</dbReference>
<feature type="domain" description="GGDEF" evidence="4">
    <location>
        <begin position="236"/>
        <end position="368"/>
    </location>
</feature>
<dbReference type="SUPFAM" id="SSF55073">
    <property type="entry name" value="Nucleotide cyclase"/>
    <property type="match status" value="1"/>
</dbReference>
<dbReference type="Gene3D" id="3.30.70.270">
    <property type="match status" value="1"/>
</dbReference>
<proteinExistence type="predicted"/>
<dbReference type="PANTHER" id="PTHR45138:SF9">
    <property type="entry name" value="DIGUANYLATE CYCLASE DGCM-RELATED"/>
    <property type="match status" value="1"/>
</dbReference>
<dbReference type="EMBL" id="AP021875">
    <property type="protein sequence ID" value="BBO77625.1"/>
    <property type="molecule type" value="Genomic_DNA"/>
</dbReference>
<evidence type="ECO:0000313" key="5">
    <source>
        <dbReference type="EMBL" id="BBO77625.1"/>
    </source>
</evidence>
<dbReference type="InterPro" id="IPR050469">
    <property type="entry name" value="Diguanylate_Cyclase"/>
</dbReference>
<dbReference type="AlphaFoldDB" id="A0A5K7ZA80"/>
<evidence type="ECO:0000259" key="4">
    <source>
        <dbReference type="PROSITE" id="PS50887"/>
    </source>
</evidence>
<evidence type="ECO:0000313" key="6">
    <source>
        <dbReference type="Proteomes" id="UP000427769"/>
    </source>
</evidence>
<feature type="transmembrane region" description="Helical" evidence="3">
    <location>
        <begin position="108"/>
        <end position="124"/>
    </location>
</feature>
<feature type="transmembrane region" description="Helical" evidence="3">
    <location>
        <begin position="53"/>
        <end position="74"/>
    </location>
</feature>
<organism evidence="5 6">
    <name type="scientific">Desulfosarcina widdelii</name>
    <dbReference type="NCBI Taxonomy" id="947919"/>
    <lineage>
        <taxon>Bacteria</taxon>
        <taxon>Pseudomonadati</taxon>
        <taxon>Thermodesulfobacteriota</taxon>
        <taxon>Desulfobacteria</taxon>
        <taxon>Desulfobacterales</taxon>
        <taxon>Desulfosarcinaceae</taxon>
        <taxon>Desulfosarcina</taxon>
    </lineage>
</organism>
<keyword evidence="3" id="KW-0812">Transmembrane</keyword>
<gene>
    <name evidence="5" type="ORF">DSCW_50420</name>
</gene>
<comment type="catalytic activity">
    <reaction evidence="2">
        <text>2 GTP = 3',3'-c-di-GMP + 2 diphosphate</text>
        <dbReference type="Rhea" id="RHEA:24898"/>
        <dbReference type="ChEBI" id="CHEBI:33019"/>
        <dbReference type="ChEBI" id="CHEBI:37565"/>
        <dbReference type="ChEBI" id="CHEBI:58805"/>
        <dbReference type="EC" id="2.7.7.65"/>
    </reaction>
</comment>
<dbReference type="PROSITE" id="PS50887">
    <property type="entry name" value="GGDEF"/>
    <property type="match status" value="1"/>
</dbReference>
<protein>
    <recommendedName>
        <fullName evidence="1">diguanylate cyclase</fullName>
        <ecNumber evidence="1">2.7.7.65</ecNumber>
    </recommendedName>
</protein>
<feature type="transmembrane region" description="Helical" evidence="3">
    <location>
        <begin position="131"/>
        <end position="152"/>
    </location>
</feature>
<keyword evidence="6" id="KW-1185">Reference proteome</keyword>
<dbReference type="CDD" id="cd01949">
    <property type="entry name" value="GGDEF"/>
    <property type="match status" value="1"/>
</dbReference>
<dbReference type="InterPro" id="IPR029787">
    <property type="entry name" value="Nucleotide_cyclase"/>
</dbReference>
<name>A0A5K7ZA80_9BACT</name>
<dbReference type="GO" id="GO:0052621">
    <property type="term" value="F:diguanylate cyclase activity"/>
    <property type="evidence" value="ECO:0007669"/>
    <property type="project" value="UniProtKB-EC"/>
</dbReference>
<keyword evidence="3" id="KW-0472">Membrane</keyword>
<keyword evidence="3" id="KW-1133">Transmembrane helix</keyword>
<dbReference type="KEGG" id="dwd:DSCW_50420"/>
<evidence type="ECO:0000256" key="1">
    <source>
        <dbReference type="ARBA" id="ARBA00012528"/>
    </source>
</evidence>
<feature type="transmembrane region" description="Helical" evidence="3">
    <location>
        <begin position="21"/>
        <end position="41"/>
    </location>
</feature>
<dbReference type="Proteomes" id="UP000427769">
    <property type="component" value="Chromosome"/>
</dbReference>
<dbReference type="InterPro" id="IPR000160">
    <property type="entry name" value="GGDEF_dom"/>
</dbReference>
<dbReference type="SMART" id="SM00267">
    <property type="entry name" value="GGDEF"/>
    <property type="match status" value="1"/>
</dbReference>
<reference evidence="5 6" key="1">
    <citation type="submission" date="2019-11" db="EMBL/GenBank/DDBJ databases">
        <title>Comparative genomics of hydrocarbon-degrading Desulfosarcina strains.</title>
        <authorList>
            <person name="Watanabe M."/>
            <person name="Kojima H."/>
            <person name="Fukui M."/>
        </authorList>
    </citation>
    <scope>NUCLEOTIDE SEQUENCE [LARGE SCALE GENOMIC DNA]</scope>
    <source>
        <strain evidence="5 6">PP31</strain>
    </source>
</reference>
<dbReference type="OrthoDB" id="9790367at2"/>
<dbReference type="InterPro" id="IPR043128">
    <property type="entry name" value="Rev_trsase/Diguanyl_cyclase"/>
</dbReference>
<evidence type="ECO:0000256" key="2">
    <source>
        <dbReference type="ARBA" id="ARBA00034247"/>
    </source>
</evidence>
<feature type="transmembrane region" description="Helical" evidence="3">
    <location>
        <begin position="86"/>
        <end position="102"/>
    </location>
</feature>
<evidence type="ECO:0000256" key="3">
    <source>
        <dbReference type="SAM" id="Phobius"/>
    </source>
</evidence>
<dbReference type="PANTHER" id="PTHR45138">
    <property type="entry name" value="REGULATORY COMPONENTS OF SENSORY TRANSDUCTION SYSTEM"/>
    <property type="match status" value="1"/>
</dbReference>
<feature type="transmembrane region" description="Helical" evidence="3">
    <location>
        <begin position="164"/>
        <end position="184"/>
    </location>
</feature>
<accession>A0A5K7ZA80</accession>
<dbReference type="EC" id="2.7.7.65" evidence="1"/>
<dbReference type="FunFam" id="3.30.70.270:FF:000001">
    <property type="entry name" value="Diguanylate cyclase domain protein"/>
    <property type="match status" value="1"/>
</dbReference>
<dbReference type="NCBIfam" id="TIGR00254">
    <property type="entry name" value="GGDEF"/>
    <property type="match status" value="1"/>
</dbReference>
<sequence>MVLFDKLIPKDDVKQRIRMKRALQALGGGASQSLVSVILFFSGGFRLEFQEFAFLMIFLWVGHLTIPVLIRLGVNRRLSDPSMTREMVNWSIFTLLITVFFMDHFRALMLMYFPIILLYGAFSMTPNQYRATAAVMILGYIAVIFTLCQLYPSQFKIEDEYVVALVFVLVIVAFSFVSNQISLLRRKLYQRNAELATAIEKIEHMAITDELTGLTNRRHMMHMLRRQKAVADRGGNGFCVCFFDLDRFKSINDRMGHHVGDVVLKRFSSEVQSQLRDSDLFARFGGEEFVLLANGVNLKRATIAANRIRRAIEALRFIDVASDLTVTVSGGVAQFRNKEKIETVLSRADQALYAAKGRGGNCIQAETDI</sequence>